<dbReference type="EMBL" id="CCDP010000001">
    <property type="protein sequence ID" value="CDQ38333.1"/>
    <property type="molecule type" value="Genomic_DNA"/>
</dbReference>
<dbReference type="InterPro" id="IPR050624">
    <property type="entry name" value="HTH-type_Tx_Regulator"/>
</dbReference>
<evidence type="ECO:0000259" key="4">
    <source>
        <dbReference type="PROSITE" id="PS50977"/>
    </source>
</evidence>
<dbReference type="PRINTS" id="PR00455">
    <property type="entry name" value="HTHTETR"/>
</dbReference>
<sequence>MNDKKQKLIEIGMKLIAEKGYYNTSIQEIANEAGVSKGSFYIYFSSKEAFIATAIHNFHQRISEEMKQMQQDSNTPRENFANQLAVSIDYIYCHKDYIFMFIRENISLGENIDKLIYNLKVENFNWMKSNLKAIYQEEMDEMDAILIDIIIQAEGLLSGYFKWLMIEDIQIDSGEAGAFLVRRIDDLVKGMLHRKEEPLIGLDQVPNAYSFAEMDQKRNEIQIALKLLKMNVEAIQLDEIKKAQLHEVISALQKEVDQDEYQSVVVQGLLAHFYQFPELKEETEQLADLFDVELLS</sequence>
<feature type="domain" description="HTH tetR-type" evidence="4">
    <location>
        <begin position="2"/>
        <end position="62"/>
    </location>
</feature>
<dbReference type="InterPro" id="IPR009057">
    <property type="entry name" value="Homeodomain-like_sf"/>
</dbReference>
<dbReference type="Proteomes" id="UP000028875">
    <property type="component" value="Unassembled WGS sequence"/>
</dbReference>
<dbReference type="Pfam" id="PF00440">
    <property type="entry name" value="TetR_N"/>
    <property type="match status" value="1"/>
</dbReference>
<dbReference type="STRING" id="1462526.BN990_00602"/>
<evidence type="ECO:0000256" key="3">
    <source>
        <dbReference type="PROSITE-ProRule" id="PRU00335"/>
    </source>
</evidence>
<proteinExistence type="predicted"/>
<dbReference type="PANTHER" id="PTHR43479">
    <property type="entry name" value="ACREF/ENVCD OPERON REPRESSOR-RELATED"/>
    <property type="match status" value="1"/>
</dbReference>
<dbReference type="OrthoDB" id="9812993at2"/>
<dbReference type="AlphaFoldDB" id="A0A024Q726"/>
<name>A0A024Q726_9BACI</name>
<dbReference type="RefSeq" id="WP_021289793.1">
    <property type="nucleotide sequence ID" value="NZ_BNER01000001.1"/>
</dbReference>
<comment type="caution">
    <text evidence="5">The sequence shown here is derived from an EMBL/GenBank/DDBJ whole genome shotgun (WGS) entry which is preliminary data.</text>
</comment>
<evidence type="ECO:0000313" key="6">
    <source>
        <dbReference type="Proteomes" id="UP000028875"/>
    </source>
</evidence>
<evidence type="ECO:0000256" key="2">
    <source>
        <dbReference type="ARBA" id="ARBA00023125"/>
    </source>
</evidence>
<reference evidence="6" key="2">
    <citation type="submission" date="2014-05" db="EMBL/GenBank/DDBJ databases">
        <title>Draft genome sequence of Virgibacillus massiliensis Vm-5.</title>
        <authorList>
            <person name="Khelaifia S."/>
            <person name="Croce O."/>
            <person name="Lagier J.C."/>
            <person name="Raoult D."/>
        </authorList>
    </citation>
    <scope>NUCLEOTIDE SEQUENCE [LARGE SCALE GENOMIC DNA]</scope>
    <source>
        <strain evidence="6">Vm-5</strain>
    </source>
</reference>
<dbReference type="InterPro" id="IPR023772">
    <property type="entry name" value="DNA-bd_HTH_TetR-type_CS"/>
</dbReference>
<dbReference type="eggNOG" id="COG1309">
    <property type="taxonomic scope" value="Bacteria"/>
</dbReference>
<gene>
    <name evidence="5" type="primary">yvdT_2</name>
    <name evidence="5" type="ORF">BN990_00602</name>
</gene>
<feature type="DNA-binding region" description="H-T-H motif" evidence="3">
    <location>
        <begin position="25"/>
        <end position="44"/>
    </location>
</feature>
<dbReference type="PROSITE" id="PS50977">
    <property type="entry name" value="HTH_TETR_2"/>
    <property type="match status" value="1"/>
</dbReference>
<protein>
    <submittedName>
        <fullName evidence="5">Putative HTH-type transcriptional regulator YvdT</fullName>
    </submittedName>
</protein>
<evidence type="ECO:0000256" key="1">
    <source>
        <dbReference type="ARBA" id="ARBA00022491"/>
    </source>
</evidence>
<accession>A0A024Q726</accession>
<dbReference type="PROSITE" id="PS01081">
    <property type="entry name" value="HTH_TETR_1"/>
    <property type="match status" value="1"/>
</dbReference>
<dbReference type="PANTHER" id="PTHR43479:SF22">
    <property type="entry name" value="TRANSCRIPTIONAL REGULATOR, TETR FAMILY"/>
    <property type="match status" value="1"/>
</dbReference>
<dbReference type="GO" id="GO:0003677">
    <property type="term" value="F:DNA binding"/>
    <property type="evidence" value="ECO:0007669"/>
    <property type="project" value="UniProtKB-UniRule"/>
</dbReference>
<dbReference type="SUPFAM" id="SSF46689">
    <property type="entry name" value="Homeodomain-like"/>
    <property type="match status" value="1"/>
</dbReference>
<evidence type="ECO:0000313" key="5">
    <source>
        <dbReference type="EMBL" id="CDQ38333.1"/>
    </source>
</evidence>
<organism evidence="5 6">
    <name type="scientific">Virgibacillus massiliensis</name>
    <dbReference type="NCBI Taxonomy" id="1462526"/>
    <lineage>
        <taxon>Bacteria</taxon>
        <taxon>Bacillati</taxon>
        <taxon>Bacillota</taxon>
        <taxon>Bacilli</taxon>
        <taxon>Bacillales</taxon>
        <taxon>Bacillaceae</taxon>
        <taxon>Virgibacillus</taxon>
    </lineage>
</organism>
<reference evidence="5 6" key="1">
    <citation type="submission" date="2014-03" db="EMBL/GenBank/DDBJ databases">
        <authorList>
            <person name="Urmite Genomes U."/>
        </authorList>
    </citation>
    <scope>NUCLEOTIDE SEQUENCE [LARGE SCALE GENOMIC DNA]</scope>
    <source>
        <strain evidence="5 6">Vm-5</strain>
    </source>
</reference>
<keyword evidence="2 3" id="KW-0238">DNA-binding</keyword>
<dbReference type="InterPro" id="IPR001647">
    <property type="entry name" value="HTH_TetR"/>
</dbReference>
<keyword evidence="1" id="KW-0678">Repressor</keyword>
<dbReference type="Gene3D" id="1.10.357.10">
    <property type="entry name" value="Tetracycline Repressor, domain 2"/>
    <property type="match status" value="1"/>
</dbReference>
<keyword evidence="6" id="KW-1185">Reference proteome</keyword>